<protein>
    <submittedName>
        <fullName evidence="2">Uncharacterized protein</fullName>
    </submittedName>
</protein>
<evidence type="ECO:0000256" key="1">
    <source>
        <dbReference type="SAM" id="MobiDB-lite"/>
    </source>
</evidence>
<evidence type="ECO:0000313" key="3">
    <source>
        <dbReference type="EMBL" id="KAG7304771.1"/>
    </source>
</evidence>
<dbReference type="EMBL" id="JAHIBW010000082">
    <property type="protein sequence ID" value="KAG7294926.1"/>
    <property type="molecule type" value="Genomic_DNA"/>
</dbReference>
<keyword evidence="4" id="KW-1185">Reference proteome</keyword>
<feature type="region of interest" description="Disordered" evidence="1">
    <location>
        <begin position="1"/>
        <end position="67"/>
    </location>
</feature>
<dbReference type="Proteomes" id="UP000823941">
    <property type="component" value="Chromosome 14"/>
</dbReference>
<evidence type="ECO:0000313" key="2">
    <source>
        <dbReference type="EMBL" id="KAG7294926.1"/>
    </source>
</evidence>
<proteinExistence type="predicted"/>
<sequence length="92" mass="9769">MHKSEGFSSPHDRASAIRSGDSRCGAGRRAPDPMTCEPTEAGSVGMVASPRPGLGNPTAHHHHQVNPNTHAWGVAPVALLIIPRTLISMMER</sequence>
<name>A0ABQ7PPL0_PLUXY</name>
<gene>
    <name evidence="3" type="ORF">JYU34_010128</name>
    <name evidence="2" type="ORF">JYU34_022687</name>
</gene>
<evidence type="ECO:0000313" key="4">
    <source>
        <dbReference type="Proteomes" id="UP000823941"/>
    </source>
</evidence>
<comment type="caution">
    <text evidence="2">The sequence shown here is derived from an EMBL/GenBank/DDBJ whole genome shotgun (WGS) entry which is preliminary data.</text>
</comment>
<reference evidence="2 4" key="1">
    <citation type="submission" date="2021-06" db="EMBL/GenBank/DDBJ databases">
        <title>A haploid diamondback moth (Plutella xylostella L.) genome assembly resolves 31 chromosomes and identifies a diamide resistance mutation.</title>
        <authorList>
            <person name="Ward C.M."/>
            <person name="Perry K.D."/>
            <person name="Baker G."/>
            <person name="Powis K."/>
            <person name="Heckel D.G."/>
            <person name="Baxter S.W."/>
        </authorList>
    </citation>
    <scope>NUCLEOTIDE SEQUENCE [LARGE SCALE GENOMIC DNA]</scope>
    <source>
        <strain evidence="2 4">LV</strain>
        <tissue evidence="2">Single pupa</tissue>
    </source>
</reference>
<organism evidence="2 4">
    <name type="scientific">Plutella xylostella</name>
    <name type="common">Diamondback moth</name>
    <name type="synonym">Plutella maculipennis</name>
    <dbReference type="NCBI Taxonomy" id="51655"/>
    <lineage>
        <taxon>Eukaryota</taxon>
        <taxon>Metazoa</taxon>
        <taxon>Ecdysozoa</taxon>
        <taxon>Arthropoda</taxon>
        <taxon>Hexapoda</taxon>
        <taxon>Insecta</taxon>
        <taxon>Pterygota</taxon>
        <taxon>Neoptera</taxon>
        <taxon>Endopterygota</taxon>
        <taxon>Lepidoptera</taxon>
        <taxon>Glossata</taxon>
        <taxon>Ditrysia</taxon>
        <taxon>Yponomeutoidea</taxon>
        <taxon>Plutellidae</taxon>
        <taxon>Plutella</taxon>
    </lineage>
</organism>
<dbReference type="EMBL" id="JAHIBW010000014">
    <property type="protein sequence ID" value="KAG7304771.1"/>
    <property type="molecule type" value="Genomic_DNA"/>
</dbReference>
<accession>A0ABQ7PPL0</accession>